<feature type="compositionally biased region" description="Basic and acidic residues" evidence="2">
    <location>
        <begin position="35"/>
        <end position="44"/>
    </location>
</feature>
<evidence type="ECO:0000313" key="3">
    <source>
        <dbReference type="EMBL" id="KAK4128020.1"/>
    </source>
</evidence>
<evidence type="ECO:0000256" key="2">
    <source>
        <dbReference type="SAM" id="MobiDB-lite"/>
    </source>
</evidence>
<evidence type="ECO:0000313" key="4">
    <source>
        <dbReference type="Proteomes" id="UP001302602"/>
    </source>
</evidence>
<feature type="compositionally biased region" description="Polar residues" evidence="2">
    <location>
        <begin position="45"/>
        <end position="54"/>
    </location>
</feature>
<protein>
    <recommendedName>
        <fullName evidence="5">SWI5-dependent HO expression protein 3</fullName>
    </recommendedName>
</protein>
<dbReference type="AlphaFoldDB" id="A0AAN6U8N1"/>
<dbReference type="RefSeq" id="XP_062651791.1">
    <property type="nucleotide sequence ID" value="XM_062787888.1"/>
</dbReference>
<keyword evidence="4" id="KW-1185">Reference proteome</keyword>
<name>A0AAN6U8N1_9PEZI</name>
<evidence type="ECO:0000256" key="1">
    <source>
        <dbReference type="SAM" id="Coils"/>
    </source>
</evidence>
<comment type="caution">
    <text evidence="3">The sequence shown here is derived from an EMBL/GenBank/DDBJ whole genome shotgun (WGS) entry which is preliminary data.</text>
</comment>
<dbReference type="GeneID" id="87824658"/>
<proteinExistence type="predicted"/>
<accession>A0AAN6U8N1</accession>
<gene>
    <name evidence="3" type="ORF">N657DRAFT_55</name>
</gene>
<keyword evidence="1" id="KW-0175">Coiled coil</keyword>
<feature type="region of interest" description="Disordered" evidence="2">
    <location>
        <begin position="24"/>
        <end position="80"/>
    </location>
</feature>
<dbReference type="EMBL" id="MU853223">
    <property type="protein sequence ID" value="KAK4128020.1"/>
    <property type="molecule type" value="Genomic_DNA"/>
</dbReference>
<reference evidence="3" key="1">
    <citation type="journal article" date="2023" name="Mol. Phylogenet. Evol.">
        <title>Genome-scale phylogeny and comparative genomics of the fungal order Sordariales.</title>
        <authorList>
            <person name="Hensen N."/>
            <person name="Bonometti L."/>
            <person name="Westerberg I."/>
            <person name="Brannstrom I.O."/>
            <person name="Guillou S."/>
            <person name="Cros-Aarteil S."/>
            <person name="Calhoun S."/>
            <person name="Haridas S."/>
            <person name="Kuo A."/>
            <person name="Mondo S."/>
            <person name="Pangilinan J."/>
            <person name="Riley R."/>
            <person name="LaButti K."/>
            <person name="Andreopoulos B."/>
            <person name="Lipzen A."/>
            <person name="Chen C."/>
            <person name="Yan M."/>
            <person name="Daum C."/>
            <person name="Ng V."/>
            <person name="Clum A."/>
            <person name="Steindorff A."/>
            <person name="Ohm R.A."/>
            <person name="Martin F."/>
            <person name="Silar P."/>
            <person name="Natvig D.O."/>
            <person name="Lalanne C."/>
            <person name="Gautier V."/>
            <person name="Ament-Velasquez S.L."/>
            <person name="Kruys A."/>
            <person name="Hutchinson M.I."/>
            <person name="Powell A.J."/>
            <person name="Barry K."/>
            <person name="Miller A.N."/>
            <person name="Grigoriev I.V."/>
            <person name="Debuchy R."/>
            <person name="Gladieux P."/>
            <person name="Hiltunen Thoren M."/>
            <person name="Johannesson H."/>
        </authorList>
    </citation>
    <scope>NUCLEOTIDE SEQUENCE</scope>
    <source>
        <strain evidence="3">CBS 731.68</strain>
    </source>
</reference>
<feature type="region of interest" description="Disordered" evidence="2">
    <location>
        <begin position="362"/>
        <end position="389"/>
    </location>
</feature>
<evidence type="ECO:0008006" key="5">
    <source>
        <dbReference type="Google" id="ProtNLM"/>
    </source>
</evidence>
<sequence>MANPESYAASLGYSIVSDLENAMSMSIGSEDSGEGLDHKHDSPTRDSGSGSAPTAANLAADEHGNGRPSGGQQSEEVAELARQNKELRAQLERTMREKDTALEVAKTLVQNASQANANFFSTLRSLRQEANSAKGAWAFLQGELNKKTQQLENANEQLAAARRESEWDRQQLAEMSGDLSAEFEKRQAAEKRVKLFEEELKTTDKELAEKDKQLSDAEEYKMRVELEFQPKYASLCGRFTELKERHEIYLQQLKDATDPTKAAERRAEVMVAVREELNAAISAAERRQSEILEQTREVSQGMQRMVDSLGTRLDEALHGYNDGNSKLEASVEEFLTERVCMKEQLRGFEERMNEMLRAQLAQVTSGVAPSRPPQPGPSPPQFSSSNSPYYYSHFHLRG</sequence>
<feature type="coiled-coil region" evidence="1">
    <location>
        <begin position="137"/>
        <end position="220"/>
    </location>
</feature>
<reference evidence="3" key="2">
    <citation type="submission" date="2023-05" db="EMBL/GenBank/DDBJ databases">
        <authorList>
            <consortium name="Lawrence Berkeley National Laboratory"/>
            <person name="Steindorff A."/>
            <person name="Hensen N."/>
            <person name="Bonometti L."/>
            <person name="Westerberg I."/>
            <person name="Brannstrom I.O."/>
            <person name="Guillou S."/>
            <person name="Cros-Aarteil S."/>
            <person name="Calhoun S."/>
            <person name="Haridas S."/>
            <person name="Kuo A."/>
            <person name="Mondo S."/>
            <person name="Pangilinan J."/>
            <person name="Riley R."/>
            <person name="Labutti K."/>
            <person name="Andreopoulos B."/>
            <person name="Lipzen A."/>
            <person name="Chen C."/>
            <person name="Yanf M."/>
            <person name="Daum C."/>
            <person name="Ng V."/>
            <person name="Clum A."/>
            <person name="Ohm R."/>
            <person name="Martin F."/>
            <person name="Silar P."/>
            <person name="Natvig D."/>
            <person name="Lalanne C."/>
            <person name="Gautier V."/>
            <person name="Ament-Velasquez S.L."/>
            <person name="Kruys A."/>
            <person name="Hutchinson M.I."/>
            <person name="Powell A.J."/>
            <person name="Barry K."/>
            <person name="Miller A.N."/>
            <person name="Grigoriev I.V."/>
            <person name="Debuchy R."/>
            <person name="Gladieux P."/>
            <person name="Thoren M.H."/>
            <person name="Johannesson H."/>
        </authorList>
    </citation>
    <scope>NUCLEOTIDE SEQUENCE</scope>
    <source>
        <strain evidence="3">CBS 731.68</strain>
    </source>
</reference>
<dbReference type="Proteomes" id="UP001302602">
    <property type="component" value="Unassembled WGS sequence"/>
</dbReference>
<feature type="compositionally biased region" description="Pro residues" evidence="2">
    <location>
        <begin position="370"/>
        <end position="380"/>
    </location>
</feature>
<organism evidence="3 4">
    <name type="scientific">Parathielavia appendiculata</name>
    <dbReference type="NCBI Taxonomy" id="2587402"/>
    <lineage>
        <taxon>Eukaryota</taxon>
        <taxon>Fungi</taxon>
        <taxon>Dikarya</taxon>
        <taxon>Ascomycota</taxon>
        <taxon>Pezizomycotina</taxon>
        <taxon>Sordariomycetes</taxon>
        <taxon>Sordariomycetidae</taxon>
        <taxon>Sordariales</taxon>
        <taxon>Chaetomiaceae</taxon>
        <taxon>Parathielavia</taxon>
    </lineage>
</organism>